<protein>
    <submittedName>
        <fullName evidence="1">Uncharacterized protein</fullName>
    </submittedName>
</protein>
<dbReference type="GeneID" id="25293078"/>
<dbReference type="RefSeq" id="XP_013274166.1">
    <property type="nucleotide sequence ID" value="XM_013418712.1"/>
</dbReference>
<dbReference type="HOGENOM" id="CLU_2513864_0_0_1"/>
<dbReference type="Proteomes" id="UP000053617">
    <property type="component" value="Unassembled WGS sequence"/>
</dbReference>
<sequence length="85" mass="10011">MAQQEHAGLAKLIRRYVRDLIQHYSCVGSKISFGDKLTVLRLRYELNRFIRSTGELRIDFEESWPNFYGDQEDFEPRPDSPSMSV</sequence>
<name>A0A0D2JD28_9EURO</name>
<dbReference type="AlphaFoldDB" id="A0A0D2JD28"/>
<dbReference type="EMBL" id="KN847477">
    <property type="protein sequence ID" value="KIX07030.1"/>
    <property type="molecule type" value="Genomic_DNA"/>
</dbReference>
<keyword evidence="2" id="KW-1185">Reference proteome</keyword>
<proteinExistence type="predicted"/>
<organism evidence="1 2">
    <name type="scientific">Rhinocladiella mackenziei CBS 650.93</name>
    <dbReference type="NCBI Taxonomy" id="1442369"/>
    <lineage>
        <taxon>Eukaryota</taxon>
        <taxon>Fungi</taxon>
        <taxon>Dikarya</taxon>
        <taxon>Ascomycota</taxon>
        <taxon>Pezizomycotina</taxon>
        <taxon>Eurotiomycetes</taxon>
        <taxon>Chaetothyriomycetidae</taxon>
        <taxon>Chaetothyriales</taxon>
        <taxon>Herpotrichiellaceae</taxon>
        <taxon>Rhinocladiella</taxon>
    </lineage>
</organism>
<accession>A0A0D2JD28</accession>
<dbReference type="VEuPathDB" id="FungiDB:Z518_05007"/>
<reference evidence="1 2" key="1">
    <citation type="submission" date="2015-01" db="EMBL/GenBank/DDBJ databases">
        <title>The Genome Sequence of Rhinocladiella mackenzie CBS 650.93.</title>
        <authorList>
            <consortium name="The Broad Institute Genomics Platform"/>
            <person name="Cuomo C."/>
            <person name="de Hoog S."/>
            <person name="Gorbushina A."/>
            <person name="Stielow B."/>
            <person name="Teixiera M."/>
            <person name="Abouelleil A."/>
            <person name="Chapman S.B."/>
            <person name="Priest M."/>
            <person name="Young S.K."/>
            <person name="Wortman J."/>
            <person name="Nusbaum C."/>
            <person name="Birren B."/>
        </authorList>
    </citation>
    <scope>NUCLEOTIDE SEQUENCE [LARGE SCALE GENOMIC DNA]</scope>
    <source>
        <strain evidence="1 2">CBS 650.93</strain>
    </source>
</reference>
<evidence type="ECO:0000313" key="2">
    <source>
        <dbReference type="Proteomes" id="UP000053617"/>
    </source>
</evidence>
<evidence type="ECO:0000313" key="1">
    <source>
        <dbReference type="EMBL" id="KIX07030.1"/>
    </source>
</evidence>
<gene>
    <name evidence="1" type="ORF">Z518_05007</name>
</gene>